<dbReference type="EMBL" id="JBJQOH010000008">
    <property type="protein sequence ID" value="KAL3675014.1"/>
    <property type="molecule type" value="Genomic_DNA"/>
</dbReference>
<comment type="caution">
    <text evidence="4">The sequence shown here is derived from an EMBL/GenBank/DDBJ whole genome shotgun (WGS) entry which is preliminary data.</text>
</comment>
<keyword evidence="5" id="KW-1185">Reference proteome</keyword>
<proteinExistence type="predicted"/>
<evidence type="ECO:0000313" key="5">
    <source>
        <dbReference type="Proteomes" id="UP001633002"/>
    </source>
</evidence>
<dbReference type="Pfam" id="PF01336">
    <property type="entry name" value="tRNA_anti-codon"/>
    <property type="match status" value="1"/>
</dbReference>
<evidence type="ECO:0000256" key="2">
    <source>
        <dbReference type="ARBA" id="ARBA00033155"/>
    </source>
</evidence>
<dbReference type="Gene3D" id="2.40.50.140">
    <property type="entry name" value="Nucleic acid-binding proteins"/>
    <property type="match status" value="1"/>
</dbReference>
<protein>
    <recommendedName>
        <fullName evidence="2">Aspartyl-tRNA synthetase</fullName>
    </recommendedName>
</protein>
<dbReference type="CDD" id="cd04320">
    <property type="entry name" value="AspRS_cyto_N"/>
    <property type="match status" value="1"/>
</dbReference>
<keyword evidence="1" id="KW-0963">Cytoplasm</keyword>
<dbReference type="InterPro" id="IPR012340">
    <property type="entry name" value="NA-bd_OB-fold"/>
</dbReference>
<reference evidence="4 5" key="1">
    <citation type="submission" date="2024-09" db="EMBL/GenBank/DDBJ databases">
        <title>Chromosome-scale assembly of Riccia sorocarpa.</title>
        <authorList>
            <person name="Paukszto L."/>
        </authorList>
    </citation>
    <scope>NUCLEOTIDE SEQUENCE [LARGE SCALE GENOMIC DNA]</scope>
    <source>
        <strain evidence="4">LP-2024</strain>
        <tissue evidence="4">Aerial parts of the thallus</tissue>
    </source>
</reference>
<dbReference type="PANTHER" id="PTHR43450:SF1">
    <property type="entry name" value="ASPARTATE--TRNA LIGASE, CYTOPLASMIC"/>
    <property type="match status" value="1"/>
</dbReference>
<evidence type="ECO:0000256" key="1">
    <source>
        <dbReference type="ARBA" id="ARBA00022490"/>
    </source>
</evidence>
<organism evidence="4 5">
    <name type="scientific">Riccia sorocarpa</name>
    <dbReference type="NCBI Taxonomy" id="122646"/>
    <lineage>
        <taxon>Eukaryota</taxon>
        <taxon>Viridiplantae</taxon>
        <taxon>Streptophyta</taxon>
        <taxon>Embryophyta</taxon>
        <taxon>Marchantiophyta</taxon>
        <taxon>Marchantiopsida</taxon>
        <taxon>Marchantiidae</taxon>
        <taxon>Marchantiales</taxon>
        <taxon>Ricciaceae</taxon>
        <taxon>Riccia</taxon>
    </lineage>
</organism>
<feature type="domain" description="OB" evidence="3">
    <location>
        <begin position="79"/>
        <end position="160"/>
    </location>
</feature>
<dbReference type="InterPro" id="IPR004365">
    <property type="entry name" value="NA-bd_OB_tRNA"/>
</dbReference>
<dbReference type="AlphaFoldDB" id="A0ABD3G972"/>
<dbReference type="Proteomes" id="UP001633002">
    <property type="component" value="Unassembled WGS sequence"/>
</dbReference>
<dbReference type="InterPro" id="IPR004523">
    <property type="entry name" value="Asp-tRNA_synthase_2"/>
</dbReference>
<accession>A0ABD3G972</accession>
<dbReference type="SUPFAM" id="SSF50249">
    <property type="entry name" value="Nucleic acid-binding proteins"/>
    <property type="match status" value="1"/>
</dbReference>
<evidence type="ECO:0000313" key="4">
    <source>
        <dbReference type="EMBL" id="KAL3675014.1"/>
    </source>
</evidence>
<dbReference type="PANTHER" id="PTHR43450">
    <property type="entry name" value="ASPARTYL-TRNA SYNTHETASE"/>
    <property type="match status" value="1"/>
</dbReference>
<name>A0ABD3G972_9MARC</name>
<gene>
    <name evidence="4" type="ORF">R1sor_024962</name>
</gene>
<sequence length="166" mass="17597">MLVIASSWMIGNLANLGHGNAVAVDATFGSNSYGSSLPQPLSLPALTRASVSKEEGYLLGENGPSLSLQLNQELKGQTVLVRGRVHAVRGKGKMAFLVVREAGYTVQCLASVAENVVSKQMLKFISSLNKESIVDVEGKVSVPPGEIAGTSQQLEIQIRKVPYCSL</sequence>
<evidence type="ECO:0000259" key="3">
    <source>
        <dbReference type="Pfam" id="PF01336"/>
    </source>
</evidence>